<dbReference type="Proteomes" id="UP000198635">
    <property type="component" value="Unassembled WGS sequence"/>
</dbReference>
<protein>
    <submittedName>
        <fullName evidence="7">Cytochrome c553</fullName>
    </submittedName>
</protein>
<proteinExistence type="predicted"/>
<keyword evidence="1 4" id="KW-0349">Heme</keyword>
<dbReference type="AlphaFoldDB" id="A0A1I4A4H7"/>
<accession>A0A1I4A4H7</accession>
<dbReference type="GO" id="GO:0046872">
    <property type="term" value="F:metal ion binding"/>
    <property type="evidence" value="ECO:0007669"/>
    <property type="project" value="UniProtKB-KW"/>
</dbReference>
<sequence>MKYVLGCLFAGLLFASVAVASGDLGAERYEKMCKSCHGADGSNAAMSRALKGLPAEEVKAALIGYKEQTYGGKKKGMMERVAKSLTEEDIEALATHIGTF</sequence>
<keyword evidence="5" id="KW-0732">Signal</keyword>
<keyword evidence="3 4" id="KW-0408">Iron</keyword>
<dbReference type="Pfam" id="PF13442">
    <property type="entry name" value="Cytochrome_CBB3"/>
    <property type="match status" value="1"/>
</dbReference>
<dbReference type="STRING" id="52560.SAMN04488082_12924"/>
<feature type="signal peptide" evidence="5">
    <location>
        <begin position="1"/>
        <end position="20"/>
    </location>
</feature>
<organism evidence="7 8">
    <name type="scientific">Desulfomicrobium apsheronum</name>
    <dbReference type="NCBI Taxonomy" id="52560"/>
    <lineage>
        <taxon>Bacteria</taxon>
        <taxon>Pseudomonadati</taxon>
        <taxon>Thermodesulfobacteriota</taxon>
        <taxon>Desulfovibrionia</taxon>
        <taxon>Desulfovibrionales</taxon>
        <taxon>Desulfomicrobiaceae</taxon>
        <taxon>Desulfomicrobium</taxon>
    </lineage>
</organism>
<evidence type="ECO:0000313" key="7">
    <source>
        <dbReference type="EMBL" id="SFK50776.1"/>
    </source>
</evidence>
<dbReference type="EMBL" id="FORX01000029">
    <property type="protein sequence ID" value="SFK50776.1"/>
    <property type="molecule type" value="Genomic_DNA"/>
</dbReference>
<dbReference type="GO" id="GO:0020037">
    <property type="term" value="F:heme binding"/>
    <property type="evidence" value="ECO:0007669"/>
    <property type="project" value="InterPro"/>
</dbReference>
<feature type="domain" description="Cytochrome c" evidence="6">
    <location>
        <begin position="20"/>
        <end position="100"/>
    </location>
</feature>
<dbReference type="InterPro" id="IPR036909">
    <property type="entry name" value="Cyt_c-like_dom_sf"/>
</dbReference>
<evidence type="ECO:0000256" key="3">
    <source>
        <dbReference type="ARBA" id="ARBA00023004"/>
    </source>
</evidence>
<dbReference type="RefSeq" id="WP_092379456.1">
    <property type="nucleotide sequence ID" value="NZ_FORX01000029.1"/>
</dbReference>
<evidence type="ECO:0000313" key="8">
    <source>
        <dbReference type="Proteomes" id="UP000198635"/>
    </source>
</evidence>
<dbReference type="PROSITE" id="PS51007">
    <property type="entry name" value="CYTC"/>
    <property type="match status" value="1"/>
</dbReference>
<feature type="chain" id="PRO_5011458926" evidence="5">
    <location>
        <begin position="21"/>
        <end position="100"/>
    </location>
</feature>
<name>A0A1I4A4H7_9BACT</name>
<evidence type="ECO:0000256" key="4">
    <source>
        <dbReference type="PROSITE-ProRule" id="PRU00433"/>
    </source>
</evidence>
<evidence type="ECO:0000256" key="2">
    <source>
        <dbReference type="ARBA" id="ARBA00022723"/>
    </source>
</evidence>
<evidence type="ECO:0000256" key="1">
    <source>
        <dbReference type="ARBA" id="ARBA00022617"/>
    </source>
</evidence>
<evidence type="ECO:0000259" key="6">
    <source>
        <dbReference type="PROSITE" id="PS51007"/>
    </source>
</evidence>
<keyword evidence="2 4" id="KW-0479">Metal-binding</keyword>
<dbReference type="InterPro" id="IPR009056">
    <property type="entry name" value="Cyt_c-like_dom"/>
</dbReference>
<keyword evidence="8" id="KW-1185">Reference proteome</keyword>
<evidence type="ECO:0000256" key="5">
    <source>
        <dbReference type="SAM" id="SignalP"/>
    </source>
</evidence>
<dbReference type="OrthoDB" id="5340148at2"/>
<reference evidence="8" key="1">
    <citation type="submission" date="2016-10" db="EMBL/GenBank/DDBJ databases">
        <authorList>
            <person name="Varghese N."/>
            <person name="Submissions S."/>
        </authorList>
    </citation>
    <scope>NUCLEOTIDE SEQUENCE [LARGE SCALE GENOMIC DNA]</scope>
    <source>
        <strain evidence="8">DSM 5918</strain>
    </source>
</reference>
<dbReference type="Gene3D" id="1.10.760.10">
    <property type="entry name" value="Cytochrome c-like domain"/>
    <property type="match status" value="1"/>
</dbReference>
<dbReference type="SUPFAM" id="SSF46626">
    <property type="entry name" value="Cytochrome c"/>
    <property type="match status" value="1"/>
</dbReference>
<gene>
    <name evidence="7" type="ORF">SAMN04488082_12924</name>
</gene>
<dbReference type="GO" id="GO:0009055">
    <property type="term" value="F:electron transfer activity"/>
    <property type="evidence" value="ECO:0007669"/>
    <property type="project" value="InterPro"/>
</dbReference>